<dbReference type="SMART" id="SM00326">
    <property type="entry name" value="SH3"/>
    <property type="match status" value="1"/>
</dbReference>
<dbReference type="Pfam" id="PF10456">
    <property type="entry name" value="BAR_3_WASP_bdg"/>
    <property type="match status" value="1"/>
</dbReference>
<feature type="compositionally biased region" description="Pro residues" evidence="5">
    <location>
        <begin position="122"/>
        <end position="136"/>
    </location>
</feature>
<dbReference type="SUPFAM" id="SSF64268">
    <property type="entry name" value="PX domain"/>
    <property type="match status" value="1"/>
</dbReference>
<dbReference type="InterPro" id="IPR036871">
    <property type="entry name" value="PX_dom_sf"/>
</dbReference>
<evidence type="ECO:0000256" key="1">
    <source>
        <dbReference type="ARBA" id="ARBA00010883"/>
    </source>
</evidence>
<dbReference type="Pfam" id="PF00787">
    <property type="entry name" value="PX"/>
    <property type="match status" value="1"/>
</dbReference>
<evidence type="ECO:0000259" key="6">
    <source>
        <dbReference type="PROSITE" id="PS50002"/>
    </source>
</evidence>
<dbReference type="SMART" id="SM00312">
    <property type="entry name" value="PX"/>
    <property type="match status" value="1"/>
</dbReference>
<proteinExistence type="inferred from homology"/>
<feature type="compositionally biased region" description="Low complexity" evidence="5">
    <location>
        <begin position="141"/>
        <end position="162"/>
    </location>
</feature>
<dbReference type="InterPro" id="IPR019497">
    <property type="entry name" value="Sorting_nexin_WASP-bd-dom"/>
</dbReference>
<feature type="domain" description="SH3" evidence="6">
    <location>
        <begin position="1"/>
        <end position="60"/>
    </location>
</feature>
<dbReference type="Gene3D" id="1.20.1270.60">
    <property type="entry name" value="Arfaptin homology (AH) domain/BAR domain"/>
    <property type="match status" value="1"/>
</dbReference>
<feature type="domain" description="PX" evidence="7">
    <location>
        <begin position="224"/>
        <end position="334"/>
    </location>
</feature>
<keyword evidence="2 4" id="KW-0728">SH3 domain</keyword>
<feature type="compositionally biased region" description="Polar residues" evidence="5">
    <location>
        <begin position="83"/>
        <end position="96"/>
    </location>
</feature>
<dbReference type="Gene3D" id="2.30.30.40">
    <property type="entry name" value="SH3 Domains"/>
    <property type="match status" value="1"/>
</dbReference>
<dbReference type="SUPFAM" id="SSF50044">
    <property type="entry name" value="SH3-domain"/>
    <property type="match status" value="1"/>
</dbReference>
<evidence type="ECO:0000256" key="5">
    <source>
        <dbReference type="SAM" id="MobiDB-lite"/>
    </source>
</evidence>
<organism evidence="8 9">
    <name type="scientific">Oikopleura dioica</name>
    <name type="common">Tunicate</name>
    <dbReference type="NCBI Taxonomy" id="34765"/>
    <lineage>
        <taxon>Eukaryota</taxon>
        <taxon>Metazoa</taxon>
        <taxon>Chordata</taxon>
        <taxon>Tunicata</taxon>
        <taxon>Appendicularia</taxon>
        <taxon>Copelata</taxon>
        <taxon>Oikopleuridae</taxon>
        <taxon>Oikopleura</taxon>
    </lineage>
</organism>
<dbReference type="InterPro" id="IPR001452">
    <property type="entry name" value="SH3_domain"/>
</dbReference>
<evidence type="ECO:0000256" key="3">
    <source>
        <dbReference type="ARBA" id="ARBA00022927"/>
    </source>
</evidence>
<dbReference type="Gene3D" id="3.30.1520.10">
    <property type="entry name" value="Phox-like domain"/>
    <property type="match status" value="1"/>
</dbReference>
<dbReference type="PANTHER" id="PTHR45827">
    <property type="entry name" value="SORTING NEXIN"/>
    <property type="match status" value="1"/>
</dbReference>
<feature type="region of interest" description="Disordered" evidence="5">
    <location>
        <begin position="62"/>
        <end position="172"/>
    </location>
</feature>
<dbReference type="InterPro" id="IPR001683">
    <property type="entry name" value="PX_dom"/>
</dbReference>
<dbReference type="PROSITE" id="PS50195">
    <property type="entry name" value="PX"/>
    <property type="match status" value="1"/>
</dbReference>
<evidence type="ECO:0000256" key="4">
    <source>
        <dbReference type="PROSITE-ProRule" id="PRU00192"/>
    </source>
</evidence>
<protein>
    <submittedName>
        <fullName evidence="8">Oidioi.mRNA.OKI2018_I69.chr2.g4263.t1.cds</fullName>
    </submittedName>
</protein>
<keyword evidence="9" id="KW-1185">Reference proteome</keyword>
<evidence type="ECO:0000313" key="9">
    <source>
        <dbReference type="Proteomes" id="UP001158576"/>
    </source>
</evidence>
<name>A0ABN7T091_OIKDI</name>
<comment type="similarity">
    <text evidence="1">Belongs to the sorting nexin family.</text>
</comment>
<gene>
    <name evidence="8" type="ORF">OKIOD_LOCUS13028</name>
</gene>
<dbReference type="EMBL" id="OU015567">
    <property type="protein sequence ID" value="CAG5109771.1"/>
    <property type="molecule type" value="Genomic_DNA"/>
</dbReference>
<dbReference type="Proteomes" id="UP001158576">
    <property type="component" value="Chromosome 2"/>
</dbReference>
<reference evidence="8 9" key="1">
    <citation type="submission" date="2021-04" db="EMBL/GenBank/DDBJ databases">
        <authorList>
            <person name="Bliznina A."/>
        </authorList>
    </citation>
    <scope>NUCLEOTIDE SEQUENCE [LARGE SCALE GENOMIC DNA]</scope>
</reference>
<dbReference type="PROSITE" id="PS50002">
    <property type="entry name" value="SH3"/>
    <property type="match status" value="1"/>
</dbReference>
<dbReference type="Pfam" id="PF00018">
    <property type="entry name" value="SH3_1"/>
    <property type="match status" value="1"/>
</dbReference>
<evidence type="ECO:0000313" key="8">
    <source>
        <dbReference type="EMBL" id="CAG5109771.1"/>
    </source>
</evidence>
<evidence type="ECO:0000256" key="2">
    <source>
        <dbReference type="ARBA" id="ARBA00022443"/>
    </source>
</evidence>
<dbReference type="InterPro" id="IPR027267">
    <property type="entry name" value="AH/BAR_dom_sf"/>
</dbReference>
<keyword evidence="3" id="KW-0813">Transport</keyword>
<dbReference type="PRINTS" id="PR00452">
    <property type="entry name" value="SH3DOMAIN"/>
</dbReference>
<evidence type="ECO:0000259" key="7">
    <source>
        <dbReference type="PROSITE" id="PS50195"/>
    </source>
</evidence>
<accession>A0ABN7T091</accession>
<dbReference type="PANTHER" id="PTHR45827:SF1">
    <property type="entry name" value="SORTING NEXIN"/>
    <property type="match status" value="1"/>
</dbReference>
<sequence>MRCRVLYDFTGENSSELTVREGEELVVTSKGDDDGWWTAKNPVTGAEGIVPASYVEEIAEENYDDVPDNDSFTSDSDDGDYIQPTSNSSFANNTFRAVNFPPPPARTTSTRYPGWGGAFGTPAPPPAANGPVPEPARSPQGSASPEHAPSSSVSSSRSGEPVNQPSGTTKGVVGKDISRFKKYIKVGAEDFIIGLAPKKADRKLYEIVDPGHLVQWRGGMNTGIQLEITSTEQGRKGMGMKVFTLYEIHNISANVTVKRRYKHFDWLAARLKEQFPVSLLPRLPEKQQNGRFDEHFVKRRKTLLNAWIKEVCRHPIVCNSKLITSFITIKDADQKEWKNYKRSMEKTPYQLAGFFQAVDVPSNSPFLKDSENQMKKFEQFSGGMDKTTSQLADALSRSLKTHDTSIKSEIIHVGRAFDELGKVFASKQQKEGSVELATATAAAGKTFEESAQLVTSSALESTIPFLDNLWLYDGLLSHKDGMVEVGKQTKEKIETNRKKLSGTSADKELQIKSDTINGALLSEADYLDEIRIPDFTRNIKQYLSRRAEYHRRQMELFEAAAAKFPDL</sequence>
<keyword evidence="3" id="KW-0653">Protein transport</keyword>
<dbReference type="InterPro" id="IPR036028">
    <property type="entry name" value="SH3-like_dom_sf"/>
</dbReference>